<dbReference type="RefSeq" id="WP_377025959.1">
    <property type="nucleotide sequence ID" value="NZ_JBHLTS010000078.1"/>
</dbReference>
<dbReference type="Proteomes" id="UP001589828">
    <property type="component" value="Unassembled WGS sequence"/>
</dbReference>
<evidence type="ECO:0000256" key="1">
    <source>
        <dbReference type="SAM" id="Phobius"/>
    </source>
</evidence>
<reference evidence="2 3" key="1">
    <citation type="submission" date="2024-09" db="EMBL/GenBank/DDBJ databases">
        <authorList>
            <person name="Sun Q."/>
            <person name="Mori K."/>
        </authorList>
    </citation>
    <scope>NUCLEOTIDE SEQUENCE [LARGE SCALE GENOMIC DNA]</scope>
    <source>
        <strain evidence="2 3">NCAIM B.02415</strain>
    </source>
</reference>
<evidence type="ECO:0008006" key="4">
    <source>
        <dbReference type="Google" id="ProtNLM"/>
    </source>
</evidence>
<feature type="transmembrane region" description="Helical" evidence="1">
    <location>
        <begin position="72"/>
        <end position="97"/>
    </location>
</feature>
<evidence type="ECO:0000313" key="3">
    <source>
        <dbReference type="Proteomes" id="UP001589828"/>
    </source>
</evidence>
<keyword evidence="1" id="KW-1133">Transmembrane helix</keyword>
<accession>A0ABV6LFH7</accession>
<gene>
    <name evidence="2" type="ORF">ACFFGT_28725</name>
</gene>
<feature type="transmembrane region" description="Helical" evidence="1">
    <location>
        <begin position="43"/>
        <end position="60"/>
    </location>
</feature>
<dbReference type="EMBL" id="JBHLTS010000078">
    <property type="protein sequence ID" value="MFC0518233.1"/>
    <property type="molecule type" value="Genomic_DNA"/>
</dbReference>
<organism evidence="2 3">
    <name type="scientific">Mucilaginibacter angelicae</name>
    <dbReference type="NCBI Taxonomy" id="869718"/>
    <lineage>
        <taxon>Bacteria</taxon>
        <taxon>Pseudomonadati</taxon>
        <taxon>Bacteroidota</taxon>
        <taxon>Sphingobacteriia</taxon>
        <taxon>Sphingobacteriales</taxon>
        <taxon>Sphingobacteriaceae</taxon>
        <taxon>Mucilaginibacter</taxon>
    </lineage>
</organism>
<sequence length="133" mass="14050">MRLSIFFIISAILSFVFGAMMFVIPSIAAQSLGIGFTPGTGSLLQGMGGLIIGFGTISFLSRNFTDPAIVRAVLITSVITNALGLLVDILGVINGTLLLTKMAPVEITHIFIGGGSLIYLWRSRVSADAEMNK</sequence>
<keyword evidence="3" id="KW-1185">Reference proteome</keyword>
<keyword evidence="1" id="KW-0812">Transmembrane</keyword>
<evidence type="ECO:0000313" key="2">
    <source>
        <dbReference type="EMBL" id="MFC0518233.1"/>
    </source>
</evidence>
<protein>
    <recommendedName>
        <fullName evidence="4">DUF4345 domain-containing protein</fullName>
    </recommendedName>
</protein>
<comment type="caution">
    <text evidence="2">The sequence shown here is derived from an EMBL/GenBank/DDBJ whole genome shotgun (WGS) entry which is preliminary data.</text>
</comment>
<keyword evidence="1" id="KW-0472">Membrane</keyword>
<proteinExistence type="predicted"/>
<name>A0ABV6LFH7_9SPHI</name>
<feature type="transmembrane region" description="Helical" evidence="1">
    <location>
        <begin position="103"/>
        <end position="121"/>
    </location>
</feature>